<dbReference type="Pfam" id="PF12831">
    <property type="entry name" value="FAD_oxidored"/>
    <property type="match status" value="1"/>
</dbReference>
<proteinExistence type="predicted"/>
<dbReference type="PANTHER" id="PTHR42716:SF1">
    <property type="entry name" value="SLL0471 PROTEIN"/>
    <property type="match status" value="1"/>
</dbReference>
<dbReference type="GO" id="GO:0008734">
    <property type="term" value="F:L-aspartate oxidase activity"/>
    <property type="evidence" value="ECO:0007669"/>
    <property type="project" value="InterPro"/>
</dbReference>
<dbReference type="Gene3D" id="3.50.50.60">
    <property type="entry name" value="FAD/NAD(P)-binding domain"/>
    <property type="match status" value="1"/>
</dbReference>
<dbReference type="OrthoDB" id="10010588at2759"/>
<dbReference type="GO" id="GO:0009435">
    <property type="term" value="P:NAD+ biosynthetic process"/>
    <property type="evidence" value="ECO:0007669"/>
    <property type="project" value="InterPro"/>
</dbReference>
<dbReference type="InterPro" id="IPR036188">
    <property type="entry name" value="FAD/NAD-bd_sf"/>
</dbReference>
<keyword evidence="2" id="KW-1185">Reference proteome</keyword>
<evidence type="ECO:0000313" key="1">
    <source>
        <dbReference type="EMBL" id="OAA56194.1"/>
    </source>
</evidence>
<accession>A0A167P1N6</accession>
<sequence length="602" mass="65736">MHTINTMSLENGAGAASVNGMGSDKRATETLKTEVVVIGGSLGGVACALAALRQGRRVVLTEEYAWLGGQLTSQAVPPDEHSWVEQFGVTRSYRALREGIRAYYRQHYPLTEAARQRVDLNPGVGSVSRLCHEPRVAVAVLDALLQPYEAGGKLVVVRHAKPVGAEVEDGRVTAVTLRRVAGPRAGTTFTVAGAFVVDATELGDLLPLTNTPYVTGFESRHETSEPGAPEEAQPNNQQAFSICFAVDYIAGEDHTIPRPARYDYWRSLAPDFWGAPLIGLRAPEPHTLEIVERRFLPNPPEQRPTSDGASADLDVVRGDQSRYRGDLDLWTFRRIAARQNFRVGAYASDICIVNWPMIDYFEAPLIDITEEQYAERLAAASELSYSMLYWLQTEAPHSDDPTGTLRGYPGLRLRGDITGTATVEGGSGLAMAPYVRESRRIRAVTTVVEQDVAVAERRKLLQAGETRVTAKHYDDSVGVGMYRIDLHPSTGGDTYIDRACCPFEIPLGALLPRNPGTGPGCAPRNLLAGCKNIGTTHITNGCYRLHPVEWNIGEAAGLLAAHCLATGYSPHEVQANPKHFGGFARLLEREGVETRWPEVKPY</sequence>
<dbReference type="Proteomes" id="UP000076874">
    <property type="component" value="Unassembled WGS sequence"/>
</dbReference>
<dbReference type="SUPFAM" id="SSF51905">
    <property type="entry name" value="FAD/NAD(P)-binding domain"/>
    <property type="match status" value="1"/>
</dbReference>
<gene>
    <name evidence="1" type="ORF">SPI_07805</name>
</gene>
<name>A0A167P1N6_9HYPO</name>
<protein>
    <submittedName>
        <fullName evidence="1">NAD(P)-binding domain protein</fullName>
    </submittedName>
</protein>
<evidence type="ECO:0000313" key="2">
    <source>
        <dbReference type="Proteomes" id="UP000076874"/>
    </source>
</evidence>
<comment type="caution">
    <text evidence="1">The sequence shown here is derived from an EMBL/GenBank/DDBJ whole genome shotgun (WGS) entry which is preliminary data.</text>
</comment>
<organism evidence="1 2">
    <name type="scientific">Niveomyces insectorum RCEF 264</name>
    <dbReference type="NCBI Taxonomy" id="1081102"/>
    <lineage>
        <taxon>Eukaryota</taxon>
        <taxon>Fungi</taxon>
        <taxon>Dikarya</taxon>
        <taxon>Ascomycota</taxon>
        <taxon>Pezizomycotina</taxon>
        <taxon>Sordariomycetes</taxon>
        <taxon>Hypocreomycetidae</taxon>
        <taxon>Hypocreales</taxon>
        <taxon>Cordycipitaceae</taxon>
        <taxon>Niveomyces</taxon>
    </lineage>
</organism>
<dbReference type="PANTHER" id="PTHR42716">
    <property type="entry name" value="L-ASPARTATE OXIDASE"/>
    <property type="match status" value="1"/>
</dbReference>
<dbReference type="InterPro" id="IPR005288">
    <property type="entry name" value="NadB"/>
</dbReference>
<dbReference type="AlphaFoldDB" id="A0A167P1N6"/>
<reference evidence="1 2" key="1">
    <citation type="journal article" date="2016" name="Genome Biol. Evol.">
        <title>Divergent and convergent evolution of fungal pathogenicity.</title>
        <authorList>
            <person name="Shang Y."/>
            <person name="Xiao G."/>
            <person name="Zheng P."/>
            <person name="Cen K."/>
            <person name="Zhan S."/>
            <person name="Wang C."/>
        </authorList>
    </citation>
    <scope>NUCLEOTIDE SEQUENCE [LARGE SCALE GENOMIC DNA]</scope>
    <source>
        <strain evidence="1 2">RCEF 264</strain>
    </source>
</reference>
<dbReference type="EMBL" id="AZHD01000017">
    <property type="protein sequence ID" value="OAA56194.1"/>
    <property type="molecule type" value="Genomic_DNA"/>
</dbReference>